<organism evidence="1 2">
    <name type="scientific">Comamonas faecalis</name>
    <dbReference type="NCBI Taxonomy" id="1387849"/>
    <lineage>
        <taxon>Bacteria</taxon>
        <taxon>Pseudomonadati</taxon>
        <taxon>Pseudomonadota</taxon>
        <taxon>Betaproteobacteria</taxon>
        <taxon>Burkholderiales</taxon>
        <taxon>Comamonadaceae</taxon>
        <taxon>Comamonas</taxon>
    </lineage>
</organism>
<dbReference type="EMBL" id="BAABBP010000026">
    <property type="protein sequence ID" value="GAA4000760.1"/>
    <property type="molecule type" value="Genomic_DNA"/>
</dbReference>
<evidence type="ECO:0000313" key="2">
    <source>
        <dbReference type="Proteomes" id="UP001501627"/>
    </source>
</evidence>
<dbReference type="RefSeq" id="WP_344869777.1">
    <property type="nucleotide sequence ID" value="NZ_BAABBP010000026.1"/>
</dbReference>
<gene>
    <name evidence="1" type="ORF">GCM10022279_25760</name>
</gene>
<dbReference type="Proteomes" id="UP001501627">
    <property type="component" value="Unassembled WGS sequence"/>
</dbReference>
<evidence type="ECO:0000313" key="1">
    <source>
        <dbReference type="EMBL" id="GAA4000760.1"/>
    </source>
</evidence>
<proteinExistence type="predicted"/>
<keyword evidence="2" id="KW-1185">Reference proteome</keyword>
<name>A0ABP7RQR6_9BURK</name>
<protein>
    <recommendedName>
        <fullName evidence="3">Lacal_2735 family protein</fullName>
    </recommendedName>
</protein>
<evidence type="ECO:0008006" key="3">
    <source>
        <dbReference type="Google" id="ProtNLM"/>
    </source>
</evidence>
<accession>A0ABP7RQR6</accession>
<sequence length="73" mass="8315">MALFKKEPTALEYRAYLQEQYDVAEANRQRMNIANKATAANSYAHTARWLQAAMQEVDDFLSARSASEHPPRA</sequence>
<reference evidence="2" key="1">
    <citation type="journal article" date="2019" name="Int. J. Syst. Evol. Microbiol.">
        <title>The Global Catalogue of Microorganisms (GCM) 10K type strain sequencing project: providing services to taxonomists for standard genome sequencing and annotation.</title>
        <authorList>
            <consortium name="The Broad Institute Genomics Platform"/>
            <consortium name="The Broad Institute Genome Sequencing Center for Infectious Disease"/>
            <person name="Wu L."/>
            <person name="Ma J."/>
        </authorList>
    </citation>
    <scope>NUCLEOTIDE SEQUENCE [LARGE SCALE GENOMIC DNA]</scope>
    <source>
        <strain evidence="2">JCM 17561</strain>
    </source>
</reference>
<comment type="caution">
    <text evidence="1">The sequence shown here is derived from an EMBL/GenBank/DDBJ whole genome shotgun (WGS) entry which is preliminary data.</text>
</comment>